<dbReference type="InterPro" id="IPR036196">
    <property type="entry name" value="Ptyr_pPase_sf"/>
</dbReference>
<sequence>MTDTHTDTQLKTPLHGLTSDEEVLHRIVDKLADRFEGIFAAETVDRYVFESYTALARTSKIRGFLVTRTERFAADRLRALATAKGALEQTVPEVLFICVQNSGRSQMAAALLKDRAGDRVHVRSAGSAPAEQIDPHAIEVMAARGISLDEEFPKPLTDDVVRAADVVVTMGCGDSCPLYAGKRYLDWNVADPAGRSLEETEVIARDIQTRVDTLLDELIGATR</sequence>
<accession>A0ABP6XFL6</accession>
<dbReference type="PANTHER" id="PTHR43428">
    <property type="entry name" value="ARSENATE REDUCTASE"/>
    <property type="match status" value="1"/>
</dbReference>
<proteinExistence type="predicted"/>
<dbReference type="PANTHER" id="PTHR43428:SF1">
    <property type="entry name" value="ARSENATE REDUCTASE"/>
    <property type="match status" value="1"/>
</dbReference>
<feature type="domain" description="Phosphotyrosine protein phosphatase I" evidence="2">
    <location>
        <begin position="92"/>
        <end position="217"/>
    </location>
</feature>
<name>A0ABP6XFL6_9ACTN</name>
<protein>
    <submittedName>
        <fullName evidence="3">Arsenate reductase ArsC</fullName>
    </submittedName>
</protein>
<dbReference type="EMBL" id="BAAAYR010000002">
    <property type="protein sequence ID" value="GAA3566081.1"/>
    <property type="molecule type" value="Genomic_DNA"/>
</dbReference>
<dbReference type="Pfam" id="PF21234">
    <property type="entry name" value="Phosphatase-like_N"/>
    <property type="match status" value="1"/>
</dbReference>
<evidence type="ECO:0000256" key="1">
    <source>
        <dbReference type="ARBA" id="ARBA00022849"/>
    </source>
</evidence>
<evidence type="ECO:0000313" key="3">
    <source>
        <dbReference type="EMBL" id="GAA3566081.1"/>
    </source>
</evidence>
<dbReference type="Gene3D" id="3.40.50.2300">
    <property type="match status" value="1"/>
</dbReference>
<organism evidence="3 4">
    <name type="scientific">Microlunatus spumicola</name>
    <dbReference type="NCBI Taxonomy" id="81499"/>
    <lineage>
        <taxon>Bacteria</taxon>
        <taxon>Bacillati</taxon>
        <taxon>Actinomycetota</taxon>
        <taxon>Actinomycetes</taxon>
        <taxon>Propionibacteriales</taxon>
        <taxon>Propionibacteriaceae</taxon>
        <taxon>Microlunatus</taxon>
    </lineage>
</organism>
<reference evidence="4" key="1">
    <citation type="journal article" date="2019" name="Int. J. Syst. Evol. Microbiol.">
        <title>The Global Catalogue of Microorganisms (GCM) 10K type strain sequencing project: providing services to taxonomists for standard genome sequencing and annotation.</title>
        <authorList>
            <consortium name="The Broad Institute Genomics Platform"/>
            <consortium name="The Broad Institute Genome Sequencing Center for Infectious Disease"/>
            <person name="Wu L."/>
            <person name="Ma J."/>
        </authorList>
    </citation>
    <scope>NUCLEOTIDE SEQUENCE [LARGE SCALE GENOMIC DNA]</scope>
    <source>
        <strain evidence="4">JCM 16540</strain>
    </source>
</reference>
<keyword evidence="1" id="KW-0059">Arsenical resistance</keyword>
<keyword evidence="4" id="KW-1185">Reference proteome</keyword>
<dbReference type="Gene3D" id="1.10.8.1060">
    <property type="entry name" value="Corynebacterium glutamicum thioredoxin-dependent arsenate reductase, N-terminal domain"/>
    <property type="match status" value="1"/>
</dbReference>
<dbReference type="Proteomes" id="UP001500767">
    <property type="component" value="Unassembled WGS sequence"/>
</dbReference>
<evidence type="ECO:0000313" key="4">
    <source>
        <dbReference type="Proteomes" id="UP001500767"/>
    </source>
</evidence>
<gene>
    <name evidence="3" type="ORF">GCM10022197_22430</name>
</gene>
<dbReference type="SUPFAM" id="SSF52788">
    <property type="entry name" value="Phosphotyrosine protein phosphatases I"/>
    <property type="match status" value="1"/>
</dbReference>
<comment type="caution">
    <text evidence="3">The sequence shown here is derived from an EMBL/GenBank/DDBJ whole genome shotgun (WGS) entry which is preliminary data.</text>
</comment>
<evidence type="ECO:0000259" key="2">
    <source>
        <dbReference type="SMART" id="SM00226"/>
    </source>
</evidence>
<dbReference type="Pfam" id="PF01451">
    <property type="entry name" value="LMWPc"/>
    <property type="match status" value="1"/>
</dbReference>
<dbReference type="NCBIfam" id="NF046112">
    <property type="entry name" value="MSMEG_6209_Nter"/>
    <property type="match status" value="1"/>
</dbReference>
<dbReference type="SMART" id="SM00226">
    <property type="entry name" value="LMWPc"/>
    <property type="match status" value="1"/>
</dbReference>
<dbReference type="InterPro" id="IPR023485">
    <property type="entry name" value="Ptyr_pPase"/>
</dbReference>
<dbReference type="InterPro" id="IPR048716">
    <property type="entry name" value="Phosphatase-like_N"/>
</dbReference>
<dbReference type="RefSeq" id="WP_204910600.1">
    <property type="nucleotide sequence ID" value="NZ_BAAAYR010000002.1"/>
</dbReference>